<evidence type="ECO:0000313" key="2">
    <source>
        <dbReference type="EMBL" id="CAJ1498851.1"/>
    </source>
</evidence>
<name>A0ABM9LGX4_9MYCO</name>
<evidence type="ECO:0000313" key="3">
    <source>
        <dbReference type="Proteomes" id="UP001190465"/>
    </source>
</evidence>
<dbReference type="Proteomes" id="UP001190465">
    <property type="component" value="Chromosome"/>
</dbReference>
<feature type="region of interest" description="Disordered" evidence="1">
    <location>
        <begin position="1"/>
        <end position="22"/>
    </location>
</feature>
<proteinExistence type="predicted"/>
<keyword evidence="3" id="KW-1185">Reference proteome</keyword>
<organism evidence="2 3">
    <name type="scientific">[Mycobacterium] burgundiense</name>
    <dbReference type="NCBI Taxonomy" id="3064286"/>
    <lineage>
        <taxon>Bacteria</taxon>
        <taxon>Bacillati</taxon>
        <taxon>Actinomycetota</taxon>
        <taxon>Actinomycetes</taxon>
        <taxon>Mycobacteriales</taxon>
        <taxon>Mycobacteriaceae</taxon>
        <taxon>Mycolicibacterium</taxon>
    </lineage>
</organism>
<accession>A0ABM9LGX4</accession>
<dbReference type="RefSeq" id="WP_308481520.1">
    <property type="nucleotide sequence ID" value="NZ_OY726397.1"/>
</dbReference>
<reference evidence="2 3" key="1">
    <citation type="submission" date="2023-08" db="EMBL/GenBank/DDBJ databases">
        <authorList>
            <person name="Folkvardsen B D."/>
            <person name="Norman A."/>
        </authorList>
    </citation>
    <scope>NUCLEOTIDE SEQUENCE [LARGE SCALE GENOMIC DNA]</scope>
    <source>
        <strain evidence="2 3">Mu0053</strain>
    </source>
</reference>
<evidence type="ECO:0000256" key="1">
    <source>
        <dbReference type="SAM" id="MobiDB-lite"/>
    </source>
</evidence>
<gene>
    <name evidence="2" type="ORF">MU0053_001261</name>
</gene>
<dbReference type="EMBL" id="OY726397">
    <property type="protein sequence ID" value="CAJ1498851.1"/>
    <property type="molecule type" value="Genomic_DNA"/>
</dbReference>
<sequence length="106" mass="12061">MVTWPLDRPTNDTTEETTVTTIERQPGSRCIDFLPDYCPHCNPLGDQANSRVRLAALTEPTSVTWHGGRRLICEYRCDRCGHPWVRADLWTAEHAGLDPKQRRTAA</sequence>
<protein>
    <submittedName>
        <fullName evidence="2">Uncharacterized protein</fullName>
    </submittedName>
</protein>